<protein>
    <submittedName>
        <fullName evidence="1">Uncharacterized protein</fullName>
    </submittedName>
</protein>
<accession>A0A2A2TF93</accession>
<evidence type="ECO:0000313" key="2">
    <source>
        <dbReference type="Proteomes" id="UP000218238"/>
    </source>
</evidence>
<dbReference type="AlphaFoldDB" id="A0A2A2TF93"/>
<organism evidence="1 2">
    <name type="scientific">Brunnivagina elsteri CCALA 953</name>
    <dbReference type="NCBI Taxonomy" id="987040"/>
    <lineage>
        <taxon>Bacteria</taxon>
        <taxon>Bacillati</taxon>
        <taxon>Cyanobacteriota</taxon>
        <taxon>Cyanophyceae</taxon>
        <taxon>Nostocales</taxon>
        <taxon>Calotrichaceae</taxon>
        <taxon>Brunnivagina</taxon>
    </lineage>
</organism>
<dbReference type="OrthoDB" id="513351at2"/>
<sequence length="199" mass="21907">MLPIKTLVIGGAVASLIIGFILHNTHSATAQKPKPSTGLPVCQTWKNVKSEIQMIYMGSINNSVIPDMPKDFQNGCVYGDFGAYTISFYVFKNGWKSTNIKPETETVLDSSIARIDAANPNVDKQIKNGNILHLFNVCSSSKTVNFCKGIPKDNAYTKDNLVCLRNLCIQASNIPEKELLQLWNTVKSNIPNVPQKSGF</sequence>
<proteinExistence type="predicted"/>
<evidence type="ECO:0000313" key="1">
    <source>
        <dbReference type="EMBL" id="PAX52414.1"/>
    </source>
</evidence>
<dbReference type="RefSeq" id="WP_095723269.1">
    <property type="nucleotide sequence ID" value="NZ_NTFS01000241.1"/>
</dbReference>
<name>A0A2A2TF93_9CYAN</name>
<dbReference type="Proteomes" id="UP000218238">
    <property type="component" value="Unassembled WGS sequence"/>
</dbReference>
<reference evidence="1 2" key="1">
    <citation type="submission" date="2017-08" db="EMBL/GenBank/DDBJ databases">
        <title>Draft genome sequence of filamentous cyanobacterium Calothrix elsteri CCALA 953.</title>
        <authorList>
            <person name="Gagunashvili A.N."/>
            <person name="Elster J."/>
            <person name="Andresson O.S."/>
        </authorList>
    </citation>
    <scope>NUCLEOTIDE SEQUENCE [LARGE SCALE GENOMIC DNA]</scope>
    <source>
        <strain evidence="1 2">CCALA 953</strain>
    </source>
</reference>
<comment type="caution">
    <text evidence="1">The sequence shown here is derived from an EMBL/GenBank/DDBJ whole genome shotgun (WGS) entry which is preliminary data.</text>
</comment>
<dbReference type="EMBL" id="NTFS01000241">
    <property type="protein sequence ID" value="PAX52414.1"/>
    <property type="molecule type" value="Genomic_DNA"/>
</dbReference>
<gene>
    <name evidence="1" type="ORF">CK510_19420</name>
</gene>
<keyword evidence="2" id="KW-1185">Reference proteome</keyword>